<name>A0ABD3KU50_EUCGL</name>
<dbReference type="Pfam" id="PF23282">
    <property type="entry name" value="WHD_ROQ1"/>
    <property type="match status" value="1"/>
</dbReference>
<dbReference type="Gene3D" id="1.10.8.430">
    <property type="entry name" value="Helical domain of apoptotic protease-activating factors"/>
    <property type="match status" value="1"/>
</dbReference>
<evidence type="ECO:0000313" key="7">
    <source>
        <dbReference type="Proteomes" id="UP001634007"/>
    </source>
</evidence>
<dbReference type="SUPFAM" id="SSF52200">
    <property type="entry name" value="Toll/Interleukin receptor TIR domain"/>
    <property type="match status" value="1"/>
</dbReference>
<evidence type="ECO:0000259" key="5">
    <source>
        <dbReference type="PROSITE" id="PS50104"/>
    </source>
</evidence>
<dbReference type="InterPro" id="IPR036390">
    <property type="entry name" value="WH_DNA-bd_sf"/>
</dbReference>
<evidence type="ECO:0000256" key="3">
    <source>
        <dbReference type="ARBA" id="ARBA00022821"/>
    </source>
</evidence>
<dbReference type="InterPro" id="IPR044974">
    <property type="entry name" value="Disease_R_plants"/>
</dbReference>
<dbReference type="InterPro" id="IPR000157">
    <property type="entry name" value="TIR_dom"/>
</dbReference>
<dbReference type="Gene3D" id="3.80.10.10">
    <property type="entry name" value="Ribonuclease Inhibitor"/>
    <property type="match status" value="3"/>
</dbReference>
<dbReference type="InterPro" id="IPR035897">
    <property type="entry name" value="Toll_tir_struct_dom_sf"/>
</dbReference>
<comment type="caution">
    <text evidence="6">The sequence shown here is derived from an EMBL/GenBank/DDBJ whole genome shotgun (WGS) entry which is preliminary data.</text>
</comment>
<dbReference type="InterPro" id="IPR055414">
    <property type="entry name" value="LRR_R13L4/SHOC2-like"/>
</dbReference>
<dbReference type="SUPFAM" id="SSF52058">
    <property type="entry name" value="L domain-like"/>
    <property type="match status" value="1"/>
</dbReference>
<dbReference type="Gene3D" id="3.40.50.10140">
    <property type="entry name" value="Toll/interleukin-1 receptor homology (TIR) domain"/>
    <property type="match status" value="1"/>
</dbReference>
<dbReference type="GO" id="GO:0006952">
    <property type="term" value="P:defense response"/>
    <property type="evidence" value="ECO:0007669"/>
    <property type="project" value="UniProtKB-KW"/>
</dbReference>
<protein>
    <recommendedName>
        <fullName evidence="5">TIR domain-containing protein</fullName>
    </recommendedName>
</protein>
<dbReference type="PROSITE" id="PS50104">
    <property type="entry name" value="TIR"/>
    <property type="match status" value="1"/>
</dbReference>
<evidence type="ECO:0000256" key="1">
    <source>
        <dbReference type="ARBA" id="ARBA00022614"/>
    </source>
</evidence>
<dbReference type="AlphaFoldDB" id="A0ABD3KU50"/>
<feature type="compositionally biased region" description="Low complexity" evidence="4">
    <location>
        <begin position="1185"/>
        <end position="1196"/>
    </location>
</feature>
<evidence type="ECO:0000313" key="6">
    <source>
        <dbReference type="EMBL" id="KAL3741758.1"/>
    </source>
</evidence>
<gene>
    <name evidence="6" type="ORF">ACJRO7_017258</name>
</gene>
<keyword evidence="2" id="KW-0677">Repeat</keyword>
<dbReference type="PANTHER" id="PTHR11017:SF570">
    <property type="entry name" value="DISEASE RESISTANCE PROTEIN (TIR-NBS CLASS)-RELATED"/>
    <property type="match status" value="1"/>
</dbReference>
<dbReference type="InterPro" id="IPR032675">
    <property type="entry name" value="LRR_dom_sf"/>
</dbReference>
<feature type="region of interest" description="Disordered" evidence="4">
    <location>
        <begin position="1165"/>
        <end position="1213"/>
    </location>
</feature>
<dbReference type="InterPro" id="IPR027417">
    <property type="entry name" value="P-loop_NTPase"/>
</dbReference>
<dbReference type="SUPFAM" id="SSF46785">
    <property type="entry name" value="Winged helix' DNA-binding domain"/>
    <property type="match status" value="1"/>
</dbReference>
<dbReference type="InterPro" id="IPR042197">
    <property type="entry name" value="Apaf_helical"/>
</dbReference>
<dbReference type="InterPro" id="IPR058192">
    <property type="entry name" value="WHD_ROQ1-like"/>
</dbReference>
<dbReference type="Pfam" id="PF00931">
    <property type="entry name" value="NB-ARC"/>
    <property type="match status" value="1"/>
</dbReference>
<evidence type="ECO:0000256" key="4">
    <source>
        <dbReference type="SAM" id="MobiDB-lite"/>
    </source>
</evidence>
<accession>A0ABD3KU50</accession>
<dbReference type="InterPro" id="IPR002182">
    <property type="entry name" value="NB-ARC"/>
</dbReference>
<keyword evidence="1" id="KW-0433">Leucine-rich repeat</keyword>
<feature type="compositionally biased region" description="Pro residues" evidence="4">
    <location>
        <begin position="1173"/>
        <end position="1184"/>
    </location>
</feature>
<reference evidence="6 7" key="1">
    <citation type="submission" date="2024-11" db="EMBL/GenBank/DDBJ databases">
        <title>Chromosome-level genome assembly of Eucalyptus globulus Labill. provides insights into its genome evolution.</title>
        <authorList>
            <person name="Li X."/>
        </authorList>
    </citation>
    <scope>NUCLEOTIDE SEQUENCE [LARGE SCALE GENOMIC DNA]</scope>
    <source>
        <strain evidence="6">CL2024</strain>
        <tissue evidence="6">Fresh tender leaves</tissue>
    </source>
</reference>
<dbReference type="PRINTS" id="PR00364">
    <property type="entry name" value="DISEASERSIST"/>
</dbReference>
<keyword evidence="3" id="KW-0611">Plant defense</keyword>
<evidence type="ECO:0000256" key="2">
    <source>
        <dbReference type="ARBA" id="ARBA00022737"/>
    </source>
</evidence>
<dbReference type="SUPFAM" id="SSF52540">
    <property type="entry name" value="P-loop containing nucleoside triphosphate hydrolases"/>
    <property type="match status" value="1"/>
</dbReference>
<feature type="domain" description="TIR" evidence="5">
    <location>
        <begin position="12"/>
        <end position="185"/>
    </location>
</feature>
<dbReference type="GO" id="GO:0051707">
    <property type="term" value="P:response to other organism"/>
    <property type="evidence" value="ECO:0007669"/>
    <property type="project" value="UniProtKB-ARBA"/>
</dbReference>
<keyword evidence="7" id="KW-1185">Reference proteome</keyword>
<dbReference type="Gene3D" id="3.40.50.300">
    <property type="entry name" value="P-loop containing nucleotide triphosphate hydrolases"/>
    <property type="match status" value="1"/>
</dbReference>
<dbReference type="Pfam" id="PF01582">
    <property type="entry name" value="TIR"/>
    <property type="match status" value="1"/>
</dbReference>
<organism evidence="6 7">
    <name type="scientific">Eucalyptus globulus</name>
    <name type="common">Tasmanian blue gum</name>
    <dbReference type="NCBI Taxonomy" id="34317"/>
    <lineage>
        <taxon>Eukaryota</taxon>
        <taxon>Viridiplantae</taxon>
        <taxon>Streptophyta</taxon>
        <taxon>Embryophyta</taxon>
        <taxon>Tracheophyta</taxon>
        <taxon>Spermatophyta</taxon>
        <taxon>Magnoliopsida</taxon>
        <taxon>eudicotyledons</taxon>
        <taxon>Gunneridae</taxon>
        <taxon>Pentapetalae</taxon>
        <taxon>rosids</taxon>
        <taxon>malvids</taxon>
        <taxon>Myrtales</taxon>
        <taxon>Myrtaceae</taxon>
        <taxon>Myrtoideae</taxon>
        <taxon>Eucalypteae</taxon>
        <taxon>Eucalyptus</taxon>
    </lineage>
</organism>
<sequence length="1222" mass="138559">MASSDAGTSSGSEYQVFLSFRGPDTRIGFTDVLFHSLTDVGICVFRDDEELRVGERIDGSLLRAMDNSQIYIPIFSRTYASSQWCLRELAQIVANTLKSKGNKEILPIFFDVEPDDVKLKTPLYRDAILNLESEKKLSNEQVNVWREALMEVDAIKGWEVKKYTGHGKLIKLIVEEVLKKLKTKHRLVTEHLVGIDEQVLAVSNLLDIDSVGTRLIKIYGMGGIGKTTLAKVVFNQLSFHFGKYCCFLEDVRANSSKTDGLVDLQKRLLSEIGHPRSINEMDSGMKSIQQVLCNKRVFIVLDDVDNKEQVEKLVGNSALLSGSRILITTRNKDVLQTNGPKYRILEYGVEVMTIDHALELFSRHAFNRDFPSGDYKDLSKEIVFTTGRLPLALEVIGSFLYHKPQEIWQETLDKLSKAPHEDVFGKLKISYDALSFEQQQIFLDIACFFIGKDKTNAMYMWNDCDFLPNTGVAVLISMSLVKIVENNKFWMHDQLRDLGRRIVYLENRMNLKGQSRIWNQKEAFDATRTNEISKKVQALNLHVSARSSQDVVVQSKEIGRFKHLRFLKLSGLTFVGDTVNHLAKVSWISLRSIHKWTNMYLKKVVVLELSTVEFLDDSRLQDLIKMASQLKVLSLEECGNLTRTPDFSGCLNLERLTFRSCFKLRVIGSSIGKLKCLIDLKIEHCPSLEHLLEEIGDLVKLQYFFVEDTKVNKLPDSIWKLKSLHEVCFRGRWIKYSGNLWGLPSASGQLEKLEVLKISNCDLKDLPSTIGNLHSLRILDLSFTHVSEIPKTISMLTRLQRIKLQYCFEIQELPTLPTSLTHLFVSSSSLRVVPDLSNLTNLVELHLLNCENVGDKPCTGGLWWIGRLSKLTFLSVGLEKVSIPWGTASLPLLKHLDIYRLDKQNFQPFSFSTQRLGLDNFNSAASLSPGLRDLTILFLGDSRMQEFQLDGLQLPQLKELRVHNWALLERLRLSRMRKLREVTVSWCPKLVEIQLSWVFESLEALLIDDCVSLERLVYETANESISCEGKLIFPSRVLNKLRALTLRKCFKILNIQVVGMSESWESIKLWTCCCLQSLGGLSNIKNLKSLDIFNCNSLRVVEGVDELEFLGQLKVYYCRSLERLIDVSTTKLPSDCSICIDNCKKLRGVRNPFSGPVMNLGLPSDAISIRNPDSPPPTQPPSPPTTTVAVGPTTTVAERKGSSSGCGEEGRKKRAWKCVCFQ</sequence>
<dbReference type="Proteomes" id="UP001634007">
    <property type="component" value="Unassembled WGS sequence"/>
</dbReference>
<dbReference type="EMBL" id="JBJKBG010000004">
    <property type="protein sequence ID" value="KAL3741757.1"/>
    <property type="molecule type" value="Genomic_DNA"/>
</dbReference>
<dbReference type="Pfam" id="PF23598">
    <property type="entry name" value="LRR_14"/>
    <property type="match status" value="1"/>
</dbReference>
<dbReference type="PANTHER" id="PTHR11017">
    <property type="entry name" value="LEUCINE-RICH REPEAT-CONTAINING PROTEIN"/>
    <property type="match status" value="1"/>
</dbReference>
<proteinExistence type="predicted"/>
<dbReference type="SUPFAM" id="SSF52047">
    <property type="entry name" value="RNI-like"/>
    <property type="match status" value="1"/>
</dbReference>
<dbReference type="SMART" id="SM00255">
    <property type="entry name" value="TIR"/>
    <property type="match status" value="1"/>
</dbReference>
<dbReference type="EMBL" id="JBJKBG010000004">
    <property type="protein sequence ID" value="KAL3741758.1"/>
    <property type="molecule type" value="Genomic_DNA"/>
</dbReference>